<feature type="transmembrane region" description="Helical" evidence="1">
    <location>
        <begin position="181"/>
        <end position="199"/>
    </location>
</feature>
<sequence>MLEDGLSYPVRDDWLGRVLIGGALGFFSWLVIPAFLLLGYLVAVLESTVHGEDIPPAFTDWGTLLVRGVIATLIGIAYAIVPLVGYSLLVVVVLGAGGAVGGDAGVFIGGLGLLAALAFIPVVLLIYYAVPAALTAYAVDNRIGAAFAPSRLAPTLLSVEYLIAVLMPLVVSLILWAVTGVLAITVIGLVLIPFVQFYGQVAIFRMFGRAFAAQDDGPVDGSSTTPTPETVS</sequence>
<evidence type="ECO:0000256" key="1">
    <source>
        <dbReference type="SAM" id="Phobius"/>
    </source>
</evidence>
<feature type="transmembrane region" description="Helical" evidence="1">
    <location>
        <begin position="106"/>
        <end position="130"/>
    </location>
</feature>
<feature type="transmembrane region" description="Helical" evidence="1">
    <location>
        <begin position="20"/>
        <end position="43"/>
    </location>
</feature>
<evidence type="ECO:0000313" key="2">
    <source>
        <dbReference type="EMBL" id="SNR30199.1"/>
    </source>
</evidence>
<keyword evidence="3" id="KW-1185">Reference proteome</keyword>
<evidence type="ECO:0000313" key="3">
    <source>
        <dbReference type="Proteomes" id="UP000198397"/>
    </source>
</evidence>
<dbReference type="AlphaFoldDB" id="A0A238V9I5"/>
<dbReference type="Proteomes" id="UP000198397">
    <property type="component" value="Unassembled WGS sequence"/>
</dbReference>
<accession>A0A238V9I5</accession>
<gene>
    <name evidence="2" type="ORF">SAMN06264855_10235</name>
</gene>
<keyword evidence="1" id="KW-0812">Transmembrane</keyword>
<name>A0A238V9I5_HALVU</name>
<feature type="transmembrane region" description="Helical" evidence="1">
    <location>
        <begin position="151"/>
        <end position="175"/>
    </location>
</feature>
<proteinExistence type="predicted"/>
<dbReference type="RefSeq" id="WP_089383502.1">
    <property type="nucleotide sequence ID" value="NZ_FZNQ01000002.1"/>
</dbReference>
<keyword evidence="1" id="KW-1133">Transmembrane helix</keyword>
<feature type="transmembrane region" description="Helical" evidence="1">
    <location>
        <begin position="64"/>
        <end position="94"/>
    </location>
</feature>
<reference evidence="2 3" key="1">
    <citation type="submission" date="2017-06" db="EMBL/GenBank/DDBJ databases">
        <authorList>
            <person name="Kim H.J."/>
            <person name="Triplett B.A."/>
        </authorList>
    </citation>
    <scope>NUCLEOTIDE SEQUENCE [LARGE SCALE GENOMIC DNA]</scope>
    <source>
        <strain evidence="2 3">DSM 8800</strain>
    </source>
</reference>
<organism evidence="2 3">
    <name type="scientific">Halorubrum vacuolatum</name>
    <name type="common">Natronobacterium vacuolatum</name>
    <dbReference type="NCBI Taxonomy" id="63740"/>
    <lineage>
        <taxon>Archaea</taxon>
        <taxon>Methanobacteriati</taxon>
        <taxon>Methanobacteriota</taxon>
        <taxon>Stenosarchaea group</taxon>
        <taxon>Halobacteria</taxon>
        <taxon>Halobacteriales</taxon>
        <taxon>Haloferacaceae</taxon>
        <taxon>Halorubrum</taxon>
    </lineage>
</organism>
<evidence type="ECO:0008006" key="4">
    <source>
        <dbReference type="Google" id="ProtNLM"/>
    </source>
</evidence>
<dbReference type="OrthoDB" id="107590at2157"/>
<dbReference type="InterPro" id="IPR025098">
    <property type="entry name" value="DUF4013"/>
</dbReference>
<dbReference type="Pfam" id="PF13197">
    <property type="entry name" value="DUF4013"/>
    <property type="match status" value="1"/>
</dbReference>
<protein>
    <recommendedName>
        <fullName evidence="4">DUF4013 domain-containing protein</fullName>
    </recommendedName>
</protein>
<keyword evidence="1" id="KW-0472">Membrane</keyword>
<dbReference type="EMBL" id="FZNQ01000002">
    <property type="protein sequence ID" value="SNR30199.1"/>
    <property type="molecule type" value="Genomic_DNA"/>
</dbReference>